<dbReference type="GO" id="GO:0004674">
    <property type="term" value="F:protein serine/threonine kinase activity"/>
    <property type="evidence" value="ECO:0007669"/>
    <property type="project" value="UniProtKB-KW"/>
</dbReference>
<organism evidence="10 11">
    <name type="scientific">Streptomyces niveus</name>
    <name type="common">Streptomyces spheroides</name>
    <dbReference type="NCBI Taxonomy" id="193462"/>
    <lineage>
        <taxon>Bacteria</taxon>
        <taxon>Bacillati</taxon>
        <taxon>Actinomycetota</taxon>
        <taxon>Actinomycetes</taxon>
        <taxon>Kitasatosporales</taxon>
        <taxon>Streptomycetaceae</taxon>
        <taxon>Streptomyces</taxon>
    </lineage>
</organism>
<dbReference type="InterPro" id="IPR017441">
    <property type="entry name" value="Protein_kinase_ATP_BS"/>
</dbReference>
<evidence type="ECO:0000256" key="3">
    <source>
        <dbReference type="ARBA" id="ARBA00022679"/>
    </source>
</evidence>
<dbReference type="InterPro" id="IPR011990">
    <property type="entry name" value="TPR-like_helical_dom_sf"/>
</dbReference>
<dbReference type="EMBL" id="CP018047">
    <property type="protein sequence ID" value="AQU68149.1"/>
    <property type="molecule type" value="Genomic_DNA"/>
</dbReference>
<dbReference type="SUPFAM" id="SSF48452">
    <property type="entry name" value="TPR-like"/>
    <property type="match status" value="1"/>
</dbReference>
<dbReference type="InterPro" id="IPR011009">
    <property type="entry name" value="Kinase-like_dom_sf"/>
</dbReference>
<evidence type="ECO:0000256" key="8">
    <source>
        <dbReference type="SAM" id="MobiDB-lite"/>
    </source>
</evidence>
<evidence type="ECO:0000313" key="10">
    <source>
        <dbReference type="EMBL" id="AQU68149.1"/>
    </source>
</evidence>
<dbReference type="PROSITE" id="PS50011">
    <property type="entry name" value="PROTEIN_KINASE_DOM"/>
    <property type="match status" value="1"/>
</dbReference>
<protein>
    <recommendedName>
        <fullName evidence="1">non-specific serine/threonine protein kinase</fullName>
        <ecNumber evidence="1">2.7.11.1</ecNumber>
    </recommendedName>
</protein>
<accession>A0A1U9QVN9</accession>
<name>A0A1U9QVN9_STRNV</name>
<dbReference type="PROSITE" id="PS00108">
    <property type="entry name" value="PROTEIN_KINASE_ST"/>
    <property type="match status" value="1"/>
</dbReference>
<keyword evidence="2" id="KW-0723">Serine/threonine-protein kinase</keyword>
<evidence type="ECO:0000256" key="6">
    <source>
        <dbReference type="ARBA" id="ARBA00022840"/>
    </source>
</evidence>
<evidence type="ECO:0000256" key="7">
    <source>
        <dbReference type="PROSITE-ProRule" id="PRU10141"/>
    </source>
</evidence>
<keyword evidence="5" id="KW-0418">Kinase</keyword>
<dbReference type="Proteomes" id="UP000189677">
    <property type="component" value="Chromosome"/>
</dbReference>
<feature type="binding site" evidence="7">
    <location>
        <position position="41"/>
    </location>
    <ligand>
        <name>ATP</name>
        <dbReference type="ChEBI" id="CHEBI:30616"/>
    </ligand>
</feature>
<evidence type="ECO:0000313" key="11">
    <source>
        <dbReference type="Proteomes" id="UP000189677"/>
    </source>
</evidence>
<evidence type="ECO:0000256" key="1">
    <source>
        <dbReference type="ARBA" id="ARBA00012513"/>
    </source>
</evidence>
<dbReference type="Pfam" id="PF00069">
    <property type="entry name" value="Pkinase"/>
    <property type="match status" value="1"/>
</dbReference>
<dbReference type="GO" id="GO:0005524">
    <property type="term" value="F:ATP binding"/>
    <property type="evidence" value="ECO:0007669"/>
    <property type="project" value="UniProtKB-UniRule"/>
</dbReference>
<dbReference type="AlphaFoldDB" id="A0A1U9QVN9"/>
<reference evidence="10 11" key="1">
    <citation type="submission" date="2016-11" db="EMBL/GenBank/DDBJ databases">
        <title>Complete genome sequence of Streptomyces niveus SCSIO 3406.</title>
        <authorList>
            <person name="Zhu Q."/>
            <person name="Cheng W."/>
            <person name="Song Y."/>
            <person name="Li Q."/>
            <person name="Ju J."/>
        </authorList>
    </citation>
    <scope>NUCLEOTIDE SEQUENCE [LARGE SCALE GENOMIC DNA]</scope>
    <source>
        <strain evidence="10 11">SCSIO 3406</strain>
    </source>
</reference>
<dbReference type="InterPro" id="IPR008271">
    <property type="entry name" value="Ser/Thr_kinase_AS"/>
</dbReference>
<keyword evidence="6 7" id="KW-0067">ATP-binding</keyword>
<dbReference type="KEGG" id="snw:BBN63_19955"/>
<keyword evidence="11" id="KW-1185">Reference proteome</keyword>
<dbReference type="PANTHER" id="PTHR43289">
    <property type="entry name" value="MITOGEN-ACTIVATED PROTEIN KINASE KINASE KINASE 20-RELATED"/>
    <property type="match status" value="1"/>
</dbReference>
<dbReference type="Gene3D" id="1.10.510.10">
    <property type="entry name" value="Transferase(Phosphotransferase) domain 1"/>
    <property type="match status" value="1"/>
</dbReference>
<dbReference type="CDD" id="cd14014">
    <property type="entry name" value="STKc_PknB_like"/>
    <property type="match status" value="1"/>
</dbReference>
<evidence type="ECO:0000256" key="5">
    <source>
        <dbReference type="ARBA" id="ARBA00022777"/>
    </source>
</evidence>
<dbReference type="PROSITE" id="PS00107">
    <property type="entry name" value="PROTEIN_KINASE_ATP"/>
    <property type="match status" value="1"/>
</dbReference>
<dbReference type="EC" id="2.7.11.1" evidence="1"/>
<dbReference type="SUPFAM" id="SSF56112">
    <property type="entry name" value="Protein kinase-like (PK-like)"/>
    <property type="match status" value="1"/>
</dbReference>
<dbReference type="InterPro" id="IPR000719">
    <property type="entry name" value="Prot_kinase_dom"/>
</dbReference>
<proteinExistence type="predicted"/>
<sequence>MRVQQQVIADRYELGQLIGRGGMGEVWAGYDRRLDRPVAVKLIRPDLGANEAEQVEHAARFTREAQVTAQLDHPGVPAVHDVGSHEGRLYLVMQRLHGIALADLLAETNEPLPISWAVTAAAQICSVLSAAHAVPLVHRDLKPSNVMLCLDGAIKVLDFGIAAVLREGVTQLTSTGQFLGSAPYVAPEQALAGKVSPRTDLYALGCLLHELLAASPPFQAETAWLLISRHVHDRPAPLRSLRPDVPEHLEQLVLHLLAKEADHRPVDAQAVYDRLVPFLPASGSEAQNDAPAGMPDPTQPYRNPLGPRPRPRVTQYVPTVIDLSVSPPEPQITEADVVRARKEAIVMADDGRHTQAAEILGSIVAPAIARFGARAAAVLEVRLQLAGTHFLGGDYRRALPDYLVLAKEFATMAGPLDERSLHCRQQAATCYLELGDFDAALAELQSLLADRERAHGPDTEDAVLLRGQIARLLLSRADKPRALQMLTDLRSVVHRMYGPQSVEAIRLEAQLKSLRKHLHAE</sequence>
<feature type="domain" description="Protein kinase" evidence="9">
    <location>
        <begin position="12"/>
        <end position="279"/>
    </location>
</feature>
<evidence type="ECO:0000259" key="9">
    <source>
        <dbReference type="PROSITE" id="PS50011"/>
    </source>
</evidence>
<keyword evidence="3" id="KW-0808">Transferase</keyword>
<evidence type="ECO:0000256" key="4">
    <source>
        <dbReference type="ARBA" id="ARBA00022741"/>
    </source>
</evidence>
<keyword evidence="4 7" id="KW-0547">Nucleotide-binding</keyword>
<evidence type="ECO:0000256" key="2">
    <source>
        <dbReference type="ARBA" id="ARBA00022527"/>
    </source>
</evidence>
<dbReference type="PANTHER" id="PTHR43289:SF6">
    <property type="entry name" value="SERINE_THREONINE-PROTEIN KINASE NEKL-3"/>
    <property type="match status" value="1"/>
</dbReference>
<dbReference type="Gene3D" id="3.30.200.20">
    <property type="entry name" value="Phosphorylase Kinase, domain 1"/>
    <property type="match status" value="1"/>
</dbReference>
<feature type="region of interest" description="Disordered" evidence="8">
    <location>
        <begin position="283"/>
        <end position="310"/>
    </location>
</feature>
<dbReference type="Gene3D" id="1.25.40.10">
    <property type="entry name" value="Tetratricopeptide repeat domain"/>
    <property type="match status" value="1"/>
</dbReference>
<dbReference type="SMART" id="SM00220">
    <property type="entry name" value="S_TKc"/>
    <property type="match status" value="1"/>
</dbReference>
<gene>
    <name evidence="10" type="ORF">BBN63_19955</name>
</gene>